<dbReference type="PROSITE" id="PS50245">
    <property type="entry name" value="CAP_GLY_2"/>
    <property type="match status" value="1"/>
</dbReference>
<dbReference type="PANTHER" id="PTHR18916">
    <property type="entry name" value="DYNACTIN 1-RELATED MICROTUBULE-BINDING"/>
    <property type="match status" value="1"/>
</dbReference>
<dbReference type="Gene3D" id="2.30.30.190">
    <property type="entry name" value="CAP Gly-rich-like domain"/>
    <property type="match status" value="1"/>
</dbReference>
<evidence type="ECO:0000256" key="2">
    <source>
        <dbReference type="ARBA" id="ARBA00022490"/>
    </source>
</evidence>
<dbReference type="EMBL" id="JBBXMP010000230">
    <property type="protein sequence ID" value="KAL0059376.1"/>
    <property type="molecule type" value="Genomic_DNA"/>
</dbReference>
<comment type="caution">
    <text evidence="4">The sequence shown here is derived from an EMBL/GenBank/DDBJ whole genome shotgun (WGS) entry which is preliminary data.</text>
</comment>
<comment type="subcellular location">
    <subcellularLocation>
        <location evidence="1">Cytoplasm</location>
    </subcellularLocation>
</comment>
<keyword evidence="2" id="KW-0963">Cytoplasm</keyword>
<evidence type="ECO:0000256" key="1">
    <source>
        <dbReference type="ARBA" id="ARBA00004496"/>
    </source>
</evidence>
<evidence type="ECO:0000313" key="4">
    <source>
        <dbReference type="EMBL" id="KAL0059376.1"/>
    </source>
</evidence>
<protein>
    <recommendedName>
        <fullName evidence="3">CAP-Gly domain-containing protein</fullName>
    </recommendedName>
</protein>
<dbReference type="Proteomes" id="UP001437256">
    <property type="component" value="Unassembled WGS sequence"/>
</dbReference>
<evidence type="ECO:0000313" key="5">
    <source>
        <dbReference type="Proteomes" id="UP001437256"/>
    </source>
</evidence>
<accession>A0ABR2ZCK2</accession>
<dbReference type="SUPFAM" id="SSF74924">
    <property type="entry name" value="Cap-Gly domain"/>
    <property type="match status" value="1"/>
</dbReference>
<gene>
    <name evidence="4" type="ORF">AAF712_013887</name>
</gene>
<organism evidence="4 5">
    <name type="scientific">Marasmius tenuissimus</name>
    <dbReference type="NCBI Taxonomy" id="585030"/>
    <lineage>
        <taxon>Eukaryota</taxon>
        <taxon>Fungi</taxon>
        <taxon>Dikarya</taxon>
        <taxon>Basidiomycota</taxon>
        <taxon>Agaricomycotina</taxon>
        <taxon>Agaricomycetes</taxon>
        <taxon>Agaricomycetidae</taxon>
        <taxon>Agaricales</taxon>
        <taxon>Marasmiineae</taxon>
        <taxon>Marasmiaceae</taxon>
        <taxon>Marasmius</taxon>
    </lineage>
</organism>
<reference evidence="4 5" key="1">
    <citation type="submission" date="2024-05" db="EMBL/GenBank/DDBJ databases">
        <title>A draft genome resource for the thread blight pathogen Marasmius tenuissimus strain MS-2.</title>
        <authorList>
            <person name="Yulfo-Soto G.E."/>
            <person name="Baruah I.K."/>
            <person name="Amoako-Attah I."/>
            <person name="Bukari Y."/>
            <person name="Meinhardt L.W."/>
            <person name="Bailey B.A."/>
            <person name="Cohen S.P."/>
        </authorList>
    </citation>
    <scope>NUCLEOTIDE SEQUENCE [LARGE SCALE GENOMIC DNA]</scope>
    <source>
        <strain evidence="4 5">MS-2</strain>
    </source>
</reference>
<dbReference type="SMART" id="SM01052">
    <property type="entry name" value="CAP_GLY"/>
    <property type="match status" value="1"/>
</dbReference>
<dbReference type="Pfam" id="PF01302">
    <property type="entry name" value="CAP_GLY"/>
    <property type="match status" value="1"/>
</dbReference>
<name>A0ABR2ZCK2_9AGAR</name>
<sequence length="278" mass="31434">MLGFYGPRDYRFIRFSRVKVEDLNPSASFTEQLTDVSQVKEFELSDEAYAQRQGRVCEFASKLFAPSQNSSDSVFAYKLRHQVGRFAPKDETTPQKAPETNIPVGSECEVKFTEPGLSKRGTVRFVGSTKFGSRNGVWVGTEYDEPFEKDDGFVQAQGKRYFTCRLNYGVFARPDKVKVGDYPALEPDLLKTRRRERRNMIISALEASDTSLDGHTMAHSLIPSRRYAPVLSVFKLHDLGVFSSTGIDVIFAAVNGWRCAIAIVRRVEEFLLEVELSK</sequence>
<evidence type="ECO:0000259" key="3">
    <source>
        <dbReference type="PROSITE" id="PS50245"/>
    </source>
</evidence>
<dbReference type="InterPro" id="IPR036859">
    <property type="entry name" value="CAP-Gly_dom_sf"/>
</dbReference>
<feature type="domain" description="CAP-Gly" evidence="3">
    <location>
        <begin position="129"/>
        <end position="173"/>
    </location>
</feature>
<keyword evidence="5" id="KW-1185">Reference proteome</keyword>
<dbReference type="PANTHER" id="PTHR18916:SF85">
    <property type="entry name" value="TUBULIN-FOLDING COFACTOR B"/>
    <property type="match status" value="1"/>
</dbReference>
<proteinExistence type="predicted"/>
<dbReference type="InterPro" id="IPR000938">
    <property type="entry name" value="CAP-Gly_domain"/>
</dbReference>